<dbReference type="RefSeq" id="WP_345412650.1">
    <property type="nucleotide sequence ID" value="NZ_BAABGT010000012.1"/>
</dbReference>
<dbReference type="Pfam" id="PF00589">
    <property type="entry name" value="Phage_integrase"/>
    <property type="match status" value="1"/>
</dbReference>
<evidence type="ECO:0000256" key="2">
    <source>
        <dbReference type="ARBA" id="ARBA00023172"/>
    </source>
</evidence>
<evidence type="ECO:0000256" key="3">
    <source>
        <dbReference type="SAM" id="MobiDB-lite"/>
    </source>
</evidence>
<feature type="region of interest" description="Disordered" evidence="3">
    <location>
        <begin position="336"/>
        <end position="378"/>
    </location>
</feature>
<dbReference type="Gene3D" id="1.10.150.130">
    <property type="match status" value="1"/>
</dbReference>
<keyword evidence="1" id="KW-0238">DNA-binding</keyword>
<dbReference type="Proteomes" id="UP001501598">
    <property type="component" value="Unassembled WGS sequence"/>
</dbReference>
<dbReference type="PROSITE" id="PS51898">
    <property type="entry name" value="TYR_RECOMBINASE"/>
    <property type="match status" value="1"/>
</dbReference>
<keyword evidence="2" id="KW-0233">DNA recombination</keyword>
<evidence type="ECO:0000259" key="4">
    <source>
        <dbReference type="PROSITE" id="PS51898"/>
    </source>
</evidence>
<reference evidence="6" key="1">
    <citation type="journal article" date="2019" name="Int. J. Syst. Evol. Microbiol.">
        <title>The Global Catalogue of Microorganisms (GCM) 10K type strain sequencing project: providing services to taxonomists for standard genome sequencing and annotation.</title>
        <authorList>
            <consortium name="The Broad Institute Genomics Platform"/>
            <consortium name="The Broad Institute Genome Sequencing Center for Infectious Disease"/>
            <person name="Wu L."/>
            <person name="Ma J."/>
        </authorList>
    </citation>
    <scope>NUCLEOTIDE SEQUENCE [LARGE SCALE GENOMIC DNA]</scope>
    <source>
        <strain evidence="6">JCM 17906</strain>
    </source>
</reference>
<dbReference type="InterPro" id="IPR010998">
    <property type="entry name" value="Integrase_recombinase_N"/>
</dbReference>
<evidence type="ECO:0000256" key="1">
    <source>
        <dbReference type="ARBA" id="ARBA00023125"/>
    </source>
</evidence>
<gene>
    <name evidence="5" type="ORF">GCM10023175_07430</name>
</gene>
<dbReference type="SUPFAM" id="SSF56349">
    <property type="entry name" value="DNA breaking-rejoining enzymes"/>
    <property type="match status" value="1"/>
</dbReference>
<dbReference type="InterPro" id="IPR013762">
    <property type="entry name" value="Integrase-like_cat_sf"/>
</dbReference>
<dbReference type="Gene3D" id="1.10.443.10">
    <property type="entry name" value="Intergrase catalytic core"/>
    <property type="match status" value="1"/>
</dbReference>
<dbReference type="InterPro" id="IPR002104">
    <property type="entry name" value="Integrase_catalytic"/>
</dbReference>
<dbReference type="EMBL" id="BAABGT010000012">
    <property type="protein sequence ID" value="GAA4538051.1"/>
    <property type="molecule type" value="Genomic_DNA"/>
</dbReference>
<sequence length="378" mass="41248">MSDAEVGLPARRQTAVLADLPTRLRALDAAADRYLEDGRVAGTRAAYAQDWAAWTDYTRWAGIPLLSGGRGALVGFVLWCQQGGPRLDRPAGEPAAPATIRRRIAGVLHGLRRFGAEIDPRGPEAAREALAVYRRRLAEEGVRRGRGQAVAVDLPAVLAMSRACPDTRAGLRDRAMLTIGFYGATRASDQAHLRAADVTVEQNGLVLDVRVGKTTGRSALPRRRHPLLCPRTAWLAWRELTGPGGPAFRRIDRHDVVSEKALSPDAVTALVARAGERAGLPHPVTCHSLRAGFATESYRAGAALLDIATQGRWAPGSQELFRYIRTVDQWRHNAADALDLPPDRTPPTAHPRPHERHSCADLPHKSAVRAEGQERRFR</sequence>
<accession>A0ABP8RG53</accession>
<comment type="caution">
    <text evidence="5">The sequence shown here is derived from an EMBL/GenBank/DDBJ whole genome shotgun (WGS) entry which is preliminary data.</text>
</comment>
<evidence type="ECO:0000313" key="5">
    <source>
        <dbReference type="EMBL" id="GAA4538051.1"/>
    </source>
</evidence>
<dbReference type="InterPro" id="IPR011010">
    <property type="entry name" value="DNA_brk_join_enz"/>
</dbReference>
<evidence type="ECO:0000313" key="6">
    <source>
        <dbReference type="Proteomes" id="UP001501598"/>
    </source>
</evidence>
<dbReference type="SUPFAM" id="SSF47823">
    <property type="entry name" value="lambda integrase-like, N-terminal domain"/>
    <property type="match status" value="1"/>
</dbReference>
<protein>
    <submittedName>
        <fullName evidence="5">Site-specific integrase</fullName>
    </submittedName>
</protein>
<keyword evidence="6" id="KW-1185">Reference proteome</keyword>
<name>A0ABP8RG53_9PSEU</name>
<feature type="domain" description="Tyr recombinase" evidence="4">
    <location>
        <begin position="147"/>
        <end position="336"/>
    </location>
</feature>
<proteinExistence type="predicted"/>
<organism evidence="5 6">
    <name type="scientific">Pseudonocardia xishanensis</name>
    <dbReference type="NCBI Taxonomy" id="630995"/>
    <lineage>
        <taxon>Bacteria</taxon>
        <taxon>Bacillati</taxon>
        <taxon>Actinomycetota</taxon>
        <taxon>Actinomycetes</taxon>
        <taxon>Pseudonocardiales</taxon>
        <taxon>Pseudonocardiaceae</taxon>
        <taxon>Pseudonocardia</taxon>
    </lineage>
</organism>